<gene>
    <name evidence="1" type="ORF">CCACVL1_15036</name>
</gene>
<dbReference type="Gramene" id="OMO77379">
    <property type="protein sequence ID" value="OMO77379"/>
    <property type="gene ID" value="CCACVL1_15036"/>
</dbReference>
<protein>
    <submittedName>
        <fullName evidence="1">Uncharacterized protein</fullName>
    </submittedName>
</protein>
<proteinExistence type="predicted"/>
<evidence type="ECO:0000313" key="1">
    <source>
        <dbReference type="EMBL" id="OMO77379.1"/>
    </source>
</evidence>
<dbReference type="Proteomes" id="UP000188268">
    <property type="component" value="Unassembled WGS sequence"/>
</dbReference>
<organism evidence="1 2">
    <name type="scientific">Corchorus capsularis</name>
    <name type="common">Jute</name>
    <dbReference type="NCBI Taxonomy" id="210143"/>
    <lineage>
        <taxon>Eukaryota</taxon>
        <taxon>Viridiplantae</taxon>
        <taxon>Streptophyta</taxon>
        <taxon>Embryophyta</taxon>
        <taxon>Tracheophyta</taxon>
        <taxon>Spermatophyta</taxon>
        <taxon>Magnoliopsida</taxon>
        <taxon>eudicotyledons</taxon>
        <taxon>Gunneridae</taxon>
        <taxon>Pentapetalae</taxon>
        <taxon>rosids</taxon>
        <taxon>malvids</taxon>
        <taxon>Malvales</taxon>
        <taxon>Malvaceae</taxon>
        <taxon>Grewioideae</taxon>
        <taxon>Apeibeae</taxon>
        <taxon>Corchorus</taxon>
    </lineage>
</organism>
<reference evidence="1 2" key="1">
    <citation type="submission" date="2013-09" db="EMBL/GenBank/DDBJ databases">
        <title>Corchorus capsularis genome sequencing.</title>
        <authorList>
            <person name="Alam M."/>
            <person name="Haque M.S."/>
            <person name="Islam M.S."/>
            <person name="Emdad E.M."/>
            <person name="Islam M.M."/>
            <person name="Ahmed B."/>
            <person name="Halim A."/>
            <person name="Hossen Q.M.M."/>
            <person name="Hossain M.Z."/>
            <person name="Ahmed R."/>
            <person name="Khan M.M."/>
            <person name="Islam R."/>
            <person name="Rashid M.M."/>
            <person name="Khan S.A."/>
            <person name="Rahman M.S."/>
            <person name="Alam M."/>
        </authorList>
    </citation>
    <scope>NUCLEOTIDE SEQUENCE [LARGE SCALE GENOMIC DNA]</scope>
    <source>
        <strain evidence="2">cv. CVL-1</strain>
        <tissue evidence="1">Whole seedling</tissue>
    </source>
</reference>
<sequence length="21" mass="2427">MVLKHVIYIARERTNRGIAAD</sequence>
<comment type="caution">
    <text evidence="1">The sequence shown here is derived from an EMBL/GenBank/DDBJ whole genome shotgun (WGS) entry which is preliminary data.</text>
</comment>
<name>A0A1R3I4B8_COCAP</name>
<dbReference type="EMBL" id="AWWV01010751">
    <property type="protein sequence ID" value="OMO77379.1"/>
    <property type="molecule type" value="Genomic_DNA"/>
</dbReference>
<keyword evidence="2" id="KW-1185">Reference proteome</keyword>
<dbReference type="AlphaFoldDB" id="A0A1R3I4B8"/>
<accession>A0A1R3I4B8</accession>
<evidence type="ECO:0000313" key="2">
    <source>
        <dbReference type="Proteomes" id="UP000188268"/>
    </source>
</evidence>